<dbReference type="NCBIfam" id="TIGR03370">
    <property type="entry name" value="VPLPA-CTERM"/>
    <property type="match status" value="1"/>
</dbReference>
<feature type="chain" id="PRO_5004183873" description="VPLPA-CTERM protein sorting domain-containing protein" evidence="2">
    <location>
        <begin position="24"/>
        <end position="237"/>
    </location>
</feature>
<reference evidence="3 4" key="1">
    <citation type="journal article" date="2007" name="J. Bacteriol.">
        <title>The complete genome sequence of Roseobacter denitrificans reveals a mixotrophic rather than photosynthetic metabolism.</title>
        <authorList>
            <person name="Swingley W.D."/>
            <person name="Sadekar S."/>
            <person name="Mastrian S.D."/>
            <person name="Matthies H.J."/>
            <person name="Hao J."/>
            <person name="Ramos H."/>
            <person name="Acharya C.R."/>
            <person name="Conrad A.L."/>
            <person name="Taylor H.L."/>
            <person name="Dejesa L.C."/>
            <person name="Shah M.K."/>
            <person name="O'huallachain M.E."/>
            <person name="Lince M.T."/>
            <person name="Blankenship R.E."/>
            <person name="Beatty J.T."/>
            <person name="Touchman J.W."/>
        </authorList>
    </citation>
    <scope>NUCLEOTIDE SEQUENCE [LARGE SCALE GENOMIC DNA]</scope>
    <source>
        <strain evidence="4">ATCC 33942 / OCh 114</strain>
    </source>
</reference>
<keyword evidence="1" id="KW-1133">Transmembrane helix</keyword>
<keyword evidence="1" id="KW-0472">Membrane</keyword>
<evidence type="ECO:0000313" key="4">
    <source>
        <dbReference type="Proteomes" id="UP000007029"/>
    </source>
</evidence>
<dbReference type="Proteomes" id="UP000007029">
    <property type="component" value="Chromosome"/>
</dbReference>
<dbReference type="InterPro" id="IPR022472">
    <property type="entry name" value="VPLPA-CTERM"/>
</dbReference>
<dbReference type="RefSeq" id="WP_011568739.1">
    <property type="nucleotide sequence ID" value="NC_008209.1"/>
</dbReference>
<name>Q166H1_ROSDO</name>
<evidence type="ECO:0000256" key="2">
    <source>
        <dbReference type="SAM" id="SignalP"/>
    </source>
</evidence>
<evidence type="ECO:0008006" key="5">
    <source>
        <dbReference type="Google" id="ProtNLM"/>
    </source>
</evidence>
<dbReference type="OrthoDB" id="7875229at2"/>
<accession>Q166H1</accession>
<keyword evidence="2" id="KW-0732">Signal</keyword>
<keyword evidence="4" id="KW-1185">Reference proteome</keyword>
<sequence>MKIAHTFAATAIAFFSAGIGAQAATLSGTFDVRVVNFAYDTKQKSSVAIASQDNFDTRFDAATDGVDRDTFTYTGDLNFFIDNLGPVNGDAETISEFFLHNTTGLPVGHVQGLDATVGALQLSKPTFRITTLFEFTEVYSNAFDTRVTHDDGFTIYDDGAELVSFANPTGIRTTPRTGTIEFTGGEFKLVYAAANGNPSQLLVEGAGVPAVPLPASSLLLLGGLGAFAAMRRKKART</sequence>
<dbReference type="EMBL" id="CP000362">
    <property type="protein sequence ID" value="ABG32122.1"/>
    <property type="molecule type" value="Genomic_DNA"/>
</dbReference>
<dbReference type="KEGG" id="rde:RD1_2565"/>
<feature type="transmembrane region" description="Helical" evidence="1">
    <location>
        <begin position="211"/>
        <end position="230"/>
    </location>
</feature>
<dbReference type="HOGENOM" id="CLU_1169964_0_0_5"/>
<dbReference type="AlphaFoldDB" id="Q166H1"/>
<protein>
    <recommendedName>
        <fullName evidence="5">VPLPA-CTERM protein sorting domain-containing protein</fullName>
    </recommendedName>
</protein>
<dbReference type="eggNOG" id="ENOG50347S7">
    <property type="taxonomic scope" value="Bacteria"/>
</dbReference>
<evidence type="ECO:0000256" key="1">
    <source>
        <dbReference type="SAM" id="Phobius"/>
    </source>
</evidence>
<keyword evidence="1" id="KW-0812">Transmembrane</keyword>
<organism evidence="3 4">
    <name type="scientific">Roseobacter denitrificans (strain ATCC 33942 / OCh 114)</name>
    <name type="common">Erythrobacter sp. (strain OCh 114)</name>
    <name type="synonym">Roseobacter denitrificans</name>
    <dbReference type="NCBI Taxonomy" id="375451"/>
    <lineage>
        <taxon>Bacteria</taxon>
        <taxon>Pseudomonadati</taxon>
        <taxon>Pseudomonadota</taxon>
        <taxon>Alphaproteobacteria</taxon>
        <taxon>Rhodobacterales</taxon>
        <taxon>Roseobacteraceae</taxon>
        <taxon>Roseobacter</taxon>
    </lineage>
</organism>
<proteinExistence type="predicted"/>
<gene>
    <name evidence="3" type="ordered locus">RD1_2565</name>
</gene>
<evidence type="ECO:0000313" key="3">
    <source>
        <dbReference type="EMBL" id="ABG32122.1"/>
    </source>
</evidence>
<feature type="signal peptide" evidence="2">
    <location>
        <begin position="1"/>
        <end position="23"/>
    </location>
</feature>